<accession>A0A0K1PAN6</accession>
<dbReference type="Proteomes" id="UP000055590">
    <property type="component" value="Chromosome"/>
</dbReference>
<evidence type="ECO:0008006" key="3">
    <source>
        <dbReference type="Google" id="ProtNLM"/>
    </source>
</evidence>
<gene>
    <name evidence="1" type="ORF">AKJ08_0863</name>
</gene>
<protein>
    <recommendedName>
        <fullName evidence="3">Peroxiredoxin</fullName>
    </recommendedName>
</protein>
<evidence type="ECO:0000313" key="2">
    <source>
        <dbReference type="Proteomes" id="UP000055590"/>
    </source>
</evidence>
<dbReference type="KEGG" id="vin:AKJ08_0863"/>
<dbReference type="EMBL" id="CP012332">
    <property type="protein sequence ID" value="AKU90476.1"/>
    <property type="molecule type" value="Genomic_DNA"/>
</dbReference>
<dbReference type="AlphaFoldDB" id="A0A0K1PAN6"/>
<proteinExistence type="predicted"/>
<dbReference type="STRING" id="1391653.AKJ08_0863"/>
<dbReference type="SUPFAM" id="SSF75169">
    <property type="entry name" value="DsrEFH-like"/>
    <property type="match status" value="1"/>
</dbReference>
<reference evidence="1 2" key="1">
    <citation type="submission" date="2015-08" db="EMBL/GenBank/DDBJ databases">
        <authorList>
            <person name="Babu N.S."/>
            <person name="Beckwith C.J."/>
            <person name="Beseler K.G."/>
            <person name="Brison A."/>
            <person name="Carone J.V."/>
            <person name="Caskin T.P."/>
            <person name="Diamond M."/>
            <person name="Durham M.E."/>
            <person name="Foxe J.M."/>
            <person name="Go M."/>
            <person name="Henderson B.A."/>
            <person name="Jones I.B."/>
            <person name="McGettigan J.A."/>
            <person name="Micheletti S.J."/>
            <person name="Nasrallah M.E."/>
            <person name="Ortiz D."/>
            <person name="Piller C.R."/>
            <person name="Privatt S.R."/>
            <person name="Schneider S.L."/>
            <person name="Sharp S."/>
            <person name="Smith T.C."/>
            <person name="Stanton J.D."/>
            <person name="Ullery H.E."/>
            <person name="Wilson R.J."/>
            <person name="Serrano M.G."/>
            <person name="Buck G."/>
            <person name="Lee V."/>
            <person name="Wang Y."/>
            <person name="Carvalho R."/>
            <person name="Voegtly L."/>
            <person name="Shi R."/>
            <person name="Duckworth R."/>
            <person name="Johnson A."/>
            <person name="Loviza R."/>
            <person name="Walstead R."/>
            <person name="Shah Z."/>
            <person name="Kiflezghi M."/>
            <person name="Wade K."/>
            <person name="Ball S.L."/>
            <person name="Bradley K.W."/>
            <person name="Asai D.J."/>
            <person name="Bowman C.A."/>
            <person name="Russell D.A."/>
            <person name="Pope W.H."/>
            <person name="Jacobs-Sera D."/>
            <person name="Hendrix R.W."/>
            <person name="Hatfull G.F."/>
        </authorList>
    </citation>
    <scope>NUCLEOTIDE SEQUENCE [LARGE SCALE GENOMIC DNA]</scope>
    <source>
        <strain evidence="1 2">DSM 27710</strain>
    </source>
</reference>
<organism evidence="1 2">
    <name type="scientific">Vulgatibacter incomptus</name>
    <dbReference type="NCBI Taxonomy" id="1391653"/>
    <lineage>
        <taxon>Bacteria</taxon>
        <taxon>Pseudomonadati</taxon>
        <taxon>Myxococcota</taxon>
        <taxon>Myxococcia</taxon>
        <taxon>Myxococcales</taxon>
        <taxon>Cystobacterineae</taxon>
        <taxon>Vulgatibacteraceae</taxon>
        <taxon>Vulgatibacter</taxon>
    </lineage>
</organism>
<evidence type="ECO:0000313" key="1">
    <source>
        <dbReference type="EMBL" id="AKU90476.1"/>
    </source>
</evidence>
<keyword evidence="2" id="KW-1185">Reference proteome</keyword>
<sequence>MVPLMQPHRSIVLHLHGDSFARRYQVASHAITAAASGAEVLVILWFEGLTRWVNGSFDEPVGADDGAVAERLGVLGLPPPSVMLAEARALGARIAACETAVRLAGLDPDELGAEVDERPGLQEILERELRADLVLYV</sequence>
<dbReference type="InterPro" id="IPR027396">
    <property type="entry name" value="DsrEFH-like"/>
</dbReference>
<name>A0A0K1PAN6_9BACT</name>
<dbReference type="Gene3D" id="3.40.1260.10">
    <property type="entry name" value="DsrEFH-like"/>
    <property type="match status" value="1"/>
</dbReference>